<evidence type="ECO:0000313" key="6">
    <source>
        <dbReference type="EMBL" id="MFH6567236.1"/>
    </source>
</evidence>
<gene>
    <name evidence="6" type="ORF">ACHMWK_14835</name>
</gene>
<dbReference type="EMBL" id="JBINXB010000020">
    <property type="protein sequence ID" value="MFH6567236.1"/>
    <property type="molecule type" value="Genomic_DNA"/>
</dbReference>
<keyword evidence="7" id="KW-1185">Reference proteome</keyword>
<dbReference type="PROSITE" id="PS00397">
    <property type="entry name" value="RECOMBINASES_1"/>
    <property type="match status" value="1"/>
</dbReference>
<keyword evidence="2" id="KW-0238">DNA-binding</keyword>
<dbReference type="SUPFAM" id="SSF53041">
    <property type="entry name" value="Resolvase-like"/>
    <property type="match status" value="1"/>
</dbReference>
<accession>A0ABW7M266</accession>
<evidence type="ECO:0000256" key="3">
    <source>
        <dbReference type="ARBA" id="ARBA00023172"/>
    </source>
</evidence>
<dbReference type="PANTHER" id="PTHR30461:SF2">
    <property type="entry name" value="SERINE RECOMBINASE PINE-RELATED"/>
    <property type="match status" value="1"/>
</dbReference>
<dbReference type="CDD" id="cd00338">
    <property type="entry name" value="Ser_Recombinase"/>
    <property type="match status" value="1"/>
</dbReference>
<dbReference type="PANTHER" id="PTHR30461">
    <property type="entry name" value="DNA-INVERTASE FROM LAMBDOID PROPHAGE"/>
    <property type="match status" value="1"/>
</dbReference>
<sequence>MTSITTTNTIDVVSYCRVSSHGQGESGLGLEAQREYITRAAKQNGWNIVDEFVDVVSGKLAIEDRPEGAKALALCKQTKAKLVVAKLDRLSRSVHHIARLLDETMDFKVATMPQADKFQLHLFAALAEQERSFIASRTKEALAALQKRADEGDAQSVEKIARRSAALGKGRTDANRTKASEAVQDRVNSWQESVRDPIDLCIRRGGRTLQQVADCLNSKSITTSRGGQWSSMQVSRVMKNLALHFPAKDAAV</sequence>
<feature type="active site" description="O-(5'-phospho-DNA)-serine intermediate" evidence="4">
    <location>
        <position position="19"/>
    </location>
</feature>
<name>A0ABW7M266_9PSED</name>
<dbReference type="SMART" id="SM00857">
    <property type="entry name" value="Resolvase"/>
    <property type="match status" value="1"/>
</dbReference>
<evidence type="ECO:0000256" key="1">
    <source>
        <dbReference type="ARBA" id="ARBA00022908"/>
    </source>
</evidence>
<evidence type="ECO:0000256" key="4">
    <source>
        <dbReference type="PROSITE-ProRule" id="PRU10137"/>
    </source>
</evidence>
<protein>
    <submittedName>
        <fullName evidence="6">Recombinase family protein</fullName>
    </submittedName>
</protein>
<organism evidence="6 7">
    <name type="scientific">Pseudomonas kulmbachensis</name>
    <dbReference type="NCBI Taxonomy" id="3043408"/>
    <lineage>
        <taxon>Bacteria</taxon>
        <taxon>Pseudomonadati</taxon>
        <taxon>Pseudomonadota</taxon>
        <taxon>Gammaproteobacteria</taxon>
        <taxon>Pseudomonadales</taxon>
        <taxon>Pseudomonadaceae</taxon>
        <taxon>Pseudomonas</taxon>
    </lineage>
</organism>
<dbReference type="Gene3D" id="3.40.50.1390">
    <property type="entry name" value="Resolvase, N-terminal catalytic domain"/>
    <property type="match status" value="1"/>
</dbReference>
<dbReference type="PROSITE" id="PS51736">
    <property type="entry name" value="RECOMBINASES_3"/>
    <property type="match status" value="1"/>
</dbReference>
<keyword evidence="1" id="KW-0229">DNA integration</keyword>
<dbReference type="Pfam" id="PF00239">
    <property type="entry name" value="Resolvase"/>
    <property type="match status" value="1"/>
</dbReference>
<dbReference type="RefSeq" id="WP_237148179.1">
    <property type="nucleotide sequence ID" value="NZ_JBINXA010000065.1"/>
</dbReference>
<keyword evidence="3" id="KW-0233">DNA recombination</keyword>
<dbReference type="InterPro" id="IPR050639">
    <property type="entry name" value="SSR_resolvase"/>
</dbReference>
<feature type="domain" description="Resolvase/invertase-type recombinase catalytic" evidence="5">
    <location>
        <begin position="11"/>
        <end position="149"/>
    </location>
</feature>
<evidence type="ECO:0000313" key="7">
    <source>
        <dbReference type="Proteomes" id="UP001609821"/>
    </source>
</evidence>
<proteinExistence type="predicted"/>
<reference evidence="6 7" key="1">
    <citation type="submission" date="2024-10" db="EMBL/GenBank/DDBJ databases">
        <title>Aeromonas and Pseudomonas from the Cagarras Archipelago, Rio de Janeiro, Brazil.</title>
        <authorList>
            <person name="Canellas A.L.B."/>
            <person name="Laport M.S."/>
        </authorList>
    </citation>
    <scope>NUCLEOTIDE SEQUENCE [LARGE SCALE GENOMIC DNA]</scope>
    <source>
        <strain evidence="6 7">CPF-4</strain>
    </source>
</reference>
<dbReference type="InterPro" id="IPR036162">
    <property type="entry name" value="Resolvase-like_N_sf"/>
</dbReference>
<dbReference type="InterPro" id="IPR006118">
    <property type="entry name" value="Recombinase_CS"/>
</dbReference>
<dbReference type="InterPro" id="IPR006119">
    <property type="entry name" value="Resolv_N"/>
</dbReference>
<dbReference type="Proteomes" id="UP001609821">
    <property type="component" value="Unassembled WGS sequence"/>
</dbReference>
<evidence type="ECO:0000259" key="5">
    <source>
        <dbReference type="PROSITE" id="PS51736"/>
    </source>
</evidence>
<evidence type="ECO:0000256" key="2">
    <source>
        <dbReference type="ARBA" id="ARBA00023125"/>
    </source>
</evidence>
<comment type="caution">
    <text evidence="6">The sequence shown here is derived from an EMBL/GenBank/DDBJ whole genome shotgun (WGS) entry which is preliminary data.</text>
</comment>